<protein>
    <recommendedName>
        <fullName evidence="6">Aminotransferase</fullName>
        <ecNumber evidence="6">2.6.1.-</ecNumber>
    </recommendedName>
</protein>
<dbReference type="GO" id="GO:0008483">
    <property type="term" value="F:transaminase activity"/>
    <property type="evidence" value="ECO:0007669"/>
    <property type="project" value="UniProtKB-KW"/>
</dbReference>
<dbReference type="RefSeq" id="WP_222198887.1">
    <property type="nucleotide sequence ID" value="NZ_JAIMFO010000004.1"/>
</dbReference>
<dbReference type="PANTHER" id="PTHR46383">
    <property type="entry name" value="ASPARTATE AMINOTRANSFERASE"/>
    <property type="match status" value="1"/>
</dbReference>
<comment type="caution">
    <text evidence="8">The sequence shown here is derived from an EMBL/GenBank/DDBJ whole genome shotgun (WGS) entry which is preliminary data.</text>
</comment>
<name>A0ABS7MIS7_9ACTN</name>
<evidence type="ECO:0000256" key="2">
    <source>
        <dbReference type="ARBA" id="ARBA00007441"/>
    </source>
</evidence>
<dbReference type="InterPro" id="IPR004839">
    <property type="entry name" value="Aminotransferase_I/II_large"/>
</dbReference>
<keyword evidence="9" id="KW-1185">Reference proteome</keyword>
<comment type="cofactor">
    <cofactor evidence="1 6">
        <name>pyridoxal 5'-phosphate</name>
        <dbReference type="ChEBI" id="CHEBI:597326"/>
    </cofactor>
</comment>
<keyword evidence="4 6" id="KW-0808">Transferase</keyword>
<dbReference type="InterPro" id="IPR050596">
    <property type="entry name" value="AspAT/PAT-like"/>
</dbReference>
<evidence type="ECO:0000259" key="7">
    <source>
        <dbReference type="Pfam" id="PF00155"/>
    </source>
</evidence>
<dbReference type="Pfam" id="PF00155">
    <property type="entry name" value="Aminotran_1_2"/>
    <property type="match status" value="1"/>
</dbReference>
<evidence type="ECO:0000256" key="1">
    <source>
        <dbReference type="ARBA" id="ARBA00001933"/>
    </source>
</evidence>
<gene>
    <name evidence="8" type="ORF">K6V98_02075</name>
</gene>
<evidence type="ECO:0000256" key="3">
    <source>
        <dbReference type="ARBA" id="ARBA00022576"/>
    </source>
</evidence>
<evidence type="ECO:0000256" key="5">
    <source>
        <dbReference type="ARBA" id="ARBA00022898"/>
    </source>
</evidence>
<organism evidence="8 9">
    <name type="scientific">Collinsella ureilytica</name>
    <dbReference type="NCBI Taxonomy" id="2869515"/>
    <lineage>
        <taxon>Bacteria</taxon>
        <taxon>Bacillati</taxon>
        <taxon>Actinomycetota</taxon>
        <taxon>Coriobacteriia</taxon>
        <taxon>Coriobacteriales</taxon>
        <taxon>Coriobacteriaceae</taxon>
        <taxon>Collinsella</taxon>
    </lineage>
</organism>
<dbReference type="CDD" id="cd00609">
    <property type="entry name" value="AAT_like"/>
    <property type="match status" value="1"/>
</dbReference>
<dbReference type="PROSITE" id="PS00105">
    <property type="entry name" value="AA_TRANSFER_CLASS_1"/>
    <property type="match status" value="1"/>
</dbReference>
<dbReference type="InterPro" id="IPR015421">
    <property type="entry name" value="PyrdxlP-dep_Trfase_major"/>
</dbReference>
<keyword evidence="5" id="KW-0663">Pyridoxal phosphate</keyword>
<evidence type="ECO:0000313" key="8">
    <source>
        <dbReference type="EMBL" id="MBY4797152.1"/>
    </source>
</evidence>
<dbReference type="Gene3D" id="3.40.640.10">
    <property type="entry name" value="Type I PLP-dependent aspartate aminotransferase-like (Major domain)"/>
    <property type="match status" value="1"/>
</dbReference>
<feature type="domain" description="Aminotransferase class I/classII large" evidence="7">
    <location>
        <begin position="30"/>
        <end position="370"/>
    </location>
</feature>
<dbReference type="PANTHER" id="PTHR46383:SF3">
    <property type="entry name" value="ASPARTATE AMINOTRANSFERASE-RELATED"/>
    <property type="match status" value="1"/>
</dbReference>
<keyword evidence="3 6" id="KW-0032">Aminotransferase</keyword>
<comment type="similarity">
    <text evidence="2 6">Belongs to the class-I pyridoxal-phosphate-dependent aminotransferase family.</text>
</comment>
<evidence type="ECO:0000313" key="9">
    <source>
        <dbReference type="Proteomes" id="UP000700908"/>
    </source>
</evidence>
<dbReference type="SUPFAM" id="SSF53383">
    <property type="entry name" value="PLP-dependent transferases"/>
    <property type="match status" value="1"/>
</dbReference>
<evidence type="ECO:0000256" key="4">
    <source>
        <dbReference type="ARBA" id="ARBA00022679"/>
    </source>
</evidence>
<sequence>MRRPTNSRLARLQPSGIRRIHALSQQHPGCIALALGEPEFDTPKEICEEVSHALDRGETHYPPNNGTAHLREDIARFMAASGVAFSPQEIIVTAGATEALSATFLALLDPGDEVIIPLPAFGLYESIVTACHAQPVFLDTCASGFQISEAALAQVVSSRTKAIVITSPNNPTGCALNAASLDAIRRVAAQTGIYVVCDDVYYRLVYTSCFERMAVRHASLAEQLIVVESFSKPWAMTGWRLGWVGAKEDVSVEIAKAHQYLVSSVPAFLMPAAQRALAVDPAPILDVYRRRRELVLCELKAMGLPVVVPDGAFYAFPSIQKTGLVSEDFCERAIREAGVAVVPGTCFGAEGFIRLSYCVSDDDLREGLVRLKRFVQQLI</sequence>
<proteinExistence type="inferred from homology"/>
<dbReference type="EMBL" id="JAIMFO010000004">
    <property type="protein sequence ID" value="MBY4797152.1"/>
    <property type="molecule type" value="Genomic_DNA"/>
</dbReference>
<dbReference type="EC" id="2.6.1.-" evidence="6"/>
<reference evidence="8 9" key="1">
    <citation type="submission" date="2021-08" db="EMBL/GenBank/DDBJ databases">
        <title>Collinsella faecalis sp. nov. isolated from swine faeces.</title>
        <authorList>
            <person name="Oh B.S."/>
            <person name="Lee J.H."/>
        </authorList>
    </citation>
    <scope>NUCLEOTIDE SEQUENCE [LARGE SCALE GENOMIC DNA]</scope>
    <source>
        <strain evidence="8 9">AGMB00827</strain>
    </source>
</reference>
<accession>A0ABS7MIS7</accession>
<dbReference type="InterPro" id="IPR004838">
    <property type="entry name" value="NHTrfase_class1_PyrdxlP-BS"/>
</dbReference>
<dbReference type="Proteomes" id="UP000700908">
    <property type="component" value="Unassembled WGS sequence"/>
</dbReference>
<dbReference type="InterPro" id="IPR015424">
    <property type="entry name" value="PyrdxlP-dep_Trfase"/>
</dbReference>
<evidence type="ECO:0000256" key="6">
    <source>
        <dbReference type="RuleBase" id="RU000481"/>
    </source>
</evidence>